<dbReference type="Pfam" id="PF01266">
    <property type="entry name" value="DAO"/>
    <property type="match status" value="1"/>
</dbReference>
<dbReference type="InterPro" id="IPR006076">
    <property type="entry name" value="FAD-dep_OxRdtase"/>
</dbReference>
<dbReference type="Gene3D" id="3.30.9.10">
    <property type="entry name" value="D-Amino Acid Oxidase, subunit A, domain 2"/>
    <property type="match status" value="1"/>
</dbReference>
<dbReference type="InterPro" id="IPR023209">
    <property type="entry name" value="DAO"/>
</dbReference>
<keyword evidence="4 6" id="KW-0274">FAD</keyword>
<keyword evidence="9" id="KW-1185">Reference proteome</keyword>
<comment type="cofactor">
    <cofactor evidence="1 6">
        <name>FAD</name>
        <dbReference type="ChEBI" id="CHEBI:57692"/>
    </cofactor>
</comment>
<evidence type="ECO:0000256" key="6">
    <source>
        <dbReference type="PIRSR" id="PIRSR000189-1"/>
    </source>
</evidence>
<dbReference type="PIRSF" id="PIRSF000189">
    <property type="entry name" value="D-aa_oxidase"/>
    <property type="match status" value="1"/>
</dbReference>
<evidence type="ECO:0000256" key="4">
    <source>
        <dbReference type="ARBA" id="ARBA00022827"/>
    </source>
</evidence>
<dbReference type="Gene3D" id="3.40.50.720">
    <property type="entry name" value="NAD(P)-binding Rossmann-like Domain"/>
    <property type="match status" value="1"/>
</dbReference>
<evidence type="ECO:0000259" key="7">
    <source>
        <dbReference type="Pfam" id="PF01266"/>
    </source>
</evidence>
<keyword evidence="3" id="KW-0285">Flavoprotein</keyword>
<dbReference type="SUPFAM" id="SSF51971">
    <property type="entry name" value="Nucleotide-binding domain"/>
    <property type="match status" value="1"/>
</dbReference>
<organism evidence="8 9">
    <name type="scientific">Fusarium kuroshium</name>
    <dbReference type="NCBI Taxonomy" id="2010991"/>
    <lineage>
        <taxon>Eukaryota</taxon>
        <taxon>Fungi</taxon>
        <taxon>Dikarya</taxon>
        <taxon>Ascomycota</taxon>
        <taxon>Pezizomycotina</taxon>
        <taxon>Sordariomycetes</taxon>
        <taxon>Hypocreomycetidae</taxon>
        <taxon>Hypocreales</taxon>
        <taxon>Nectriaceae</taxon>
        <taxon>Fusarium</taxon>
        <taxon>Fusarium solani species complex</taxon>
    </lineage>
</organism>
<dbReference type="GO" id="GO:0019478">
    <property type="term" value="P:D-amino acid catabolic process"/>
    <property type="evidence" value="ECO:0007669"/>
    <property type="project" value="TreeGrafter"/>
</dbReference>
<evidence type="ECO:0000256" key="3">
    <source>
        <dbReference type="ARBA" id="ARBA00022630"/>
    </source>
</evidence>
<dbReference type="GO" id="GO:0005737">
    <property type="term" value="C:cytoplasm"/>
    <property type="evidence" value="ECO:0007669"/>
    <property type="project" value="TreeGrafter"/>
</dbReference>
<evidence type="ECO:0000313" key="8">
    <source>
        <dbReference type="EMBL" id="RMJ07905.1"/>
    </source>
</evidence>
<name>A0A3M2RSS3_9HYPO</name>
<dbReference type="AlphaFoldDB" id="A0A3M2RSS3"/>
<dbReference type="GO" id="GO:0003884">
    <property type="term" value="F:D-amino-acid oxidase activity"/>
    <property type="evidence" value="ECO:0007669"/>
    <property type="project" value="InterPro"/>
</dbReference>
<dbReference type="GO" id="GO:0071949">
    <property type="term" value="F:FAD binding"/>
    <property type="evidence" value="ECO:0007669"/>
    <property type="project" value="InterPro"/>
</dbReference>
<proteinExistence type="inferred from homology"/>
<dbReference type="EMBL" id="NKUJ01000315">
    <property type="protein sequence ID" value="RMJ07905.1"/>
    <property type="molecule type" value="Genomic_DNA"/>
</dbReference>
<evidence type="ECO:0000256" key="5">
    <source>
        <dbReference type="ARBA" id="ARBA00023002"/>
    </source>
</evidence>
<evidence type="ECO:0000313" key="9">
    <source>
        <dbReference type="Proteomes" id="UP000277212"/>
    </source>
</evidence>
<dbReference type="PANTHER" id="PTHR11530:SF11">
    <property type="entry name" value="D-ASPARTATE OXIDASE"/>
    <property type="match status" value="1"/>
</dbReference>
<accession>A0A3M2RSS3</accession>
<dbReference type="PANTHER" id="PTHR11530">
    <property type="entry name" value="D-AMINO ACID OXIDASE"/>
    <property type="match status" value="1"/>
</dbReference>
<dbReference type="SUPFAM" id="SSF54373">
    <property type="entry name" value="FAD-linked reductases, C-terminal domain"/>
    <property type="match status" value="1"/>
</dbReference>
<evidence type="ECO:0000256" key="1">
    <source>
        <dbReference type="ARBA" id="ARBA00001974"/>
    </source>
</evidence>
<feature type="domain" description="FAD dependent oxidoreductase" evidence="7">
    <location>
        <begin position="5"/>
        <end position="329"/>
    </location>
</feature>
<feature type="binding site" evidence="6">
    <location>
        <position position="159"/>
    </location>
    <ligand>
        <name>FAD</name>
        <dbReference type="ChEBI" id="CHEBI:57692"/>
    </ligand>
</feature>
<dbReference type="STRING" id="2010991.A0A3M2RSS3"/>
<keyword evidence="5" id="KW-0560">Oxidoreductase</keyword>
<comment type="similarity">
    <text evidence="2">Belongs to the DAMOX/DASOX family.</text>
</comment>
<evidence type="ECO:0000256" key="2">
    <source>
        <dbReference type="ARBA" id="ARBA00006730"/>
    </source>
</evidence>
<comment type="caution">
    <text evidence="8">The sequence shown here is derived from an EMBL/GenBank/DDBJ whole genome shotgun (WGS) entry which is preliminary data.</text>
</comment>
<gene>
    <name evidence="8" type="ORF">CDV36_012476</name>
</gene>
<sequence>MTANVTILGAGVTGMVIAASLPKEYDVTIVAEHMPGDYDTKDWASPWAGAIWVGVHDSRPHEQKMQLEGFAGLWKIAEKHPESSARQIEMTEIMDRGSKSDVWYADKLPGFRFLSKDELPTGAIYGMKYRTVVLTPQKFLLWLYQRLQARGVKFLRTKVTSLSDLKGLGHDVLINASGFGAQTLRDVQEQNMKSWRLQCVVAKNETYGRLFIRRGPNGYYSTAFSRMDGTVYVGGVLTEGSQDVNISEEHRATICRRAHENNPDLFPSPDPKDWPIIYDHVGVYPTMDNAVAGVRCEREKVGRQNVIHAYGQNAGGYVYSFGLARSVVNLVNEAILEVPSDSKL</sequence>
<protein>
    <recommendedName>
        <fullName evidence="7">FAD dependent oxidoreductase domain-containing protein</fullName>
    </recommendedName>
</protein>
<reference evidence="8 9" key="1">
    <citation type="submission" date="2017-06" db="EMBL/GenBank/DDBJ databases">
        <title>Comparative genomic analysis of Ambrosia Fusariam Clade fungi.</title>
        <authorList>
            <person name="Stajich J.E."/>
            <person name="Carrillo J."/>
            <person name="Kijimoto T."/>
            <person name="Eskalen A."/>
            <person name="O'Donnell K."/>
            <person name="Kasson M."/>
        </authorList>
    </citation>
    <scope>NUCLEOTIDE SEQUENCE [LARGE SCALE GENOMIC DNA]</scope>
    <source>
        <strain evidence="8">UCR3666</strain>
    </source>
</reference>
<dbReference type="Proteomes" id="UP000277212">
    <property type="component" value="Unassembled WGS sequence"/>
</dbReference>
<dbReference type="OrthoDB" id="2015447at2759"/>